<dbReference type="EMBL" id="JACIUV010000002">
    <property type="protein sequence ID" value="MBB1116482.1"/>
    <property type="molecule type" value="Genomic_DNA"/>
</dbReference>
<evidence type="ECO:0000313" key="8">
    <source>
        <dbReference type="EMBL" id="MBB1116482.1"/>
    </source>
</evidence>
<dbReference type="RefSeq" id="WP_182621751.1">
    <property type="nucleotide sequence ID" value="NZ_JACIUV010000002.1"/>
</dbReference>
<sequence>MAKFWALAWLLLAAPAAATELTVSAASSLSDSFRAIARAYQQAHPDHRVALNFAASGVLLQQIARGAPVDVVAMADLETMALAQREGLIDPATRHTFASNTLWLVLPAHATQRPRSLAALAAAPLQRVAIGNPDSVPAGRYARRALQHAGLWTALEARMITTQNVRQSLNYVVRGEVDAGFVYASDLHSSSPRLRQAFQVPVPGGIHYPLAVVKNSRNPEQARHFIAFVRSEQGQAILRAHGFGSP</sequence>
<dbReference type="Proteomes" id="UP000550609">
    <property type="component" value="Unassembled WGS sequence"/>
</dbReference>
<dbReference type="FunFam" id="3.40.190.10:FF:000035">
    <property type="entry name" value="Molybdate ABC transporter substrate-binding protein"/>
    <property type="match status" value="1"/>
</dbReference>
<feature type="binding site" evidence="6">
    <location>
        <position position="183"/>
    </location>
    <ligand>
        <name>molybdate</name>
        <dbReference type="ChEBI" id="CHEBI:36264"/>
    </ligand>
</feature>
<evidence type="ECO:0000256" key="1">
    <source>
        <dbReference type="ARBA" id="ARBA00009175"/>
    </source>
</evidence>
<dbReference type="InterPro" id="IPR050682">
    <property type="entry name" value="ModA/WtpA"/>
</dbReference>
<name>A0A7W3UZW2_9GAMM</name>
<accession>A0A7W3UZW2</accession>
<keyword evidence="4 7" id="KW-0732">Signal</keyword>
<dbReference type="PANTHER" id="PTHR30632:SF0">
    <property type="entry name" value="SULFATE-BINDING PROTEIN"/>
    <property type="match status" value="1"/>
</dbReference>
<evidence type="ECO:0000256" key="2">
    <source>
        <dbReference type="ARBA" id="ARBA00022505"/>
    </source>
</evidence>
<keyword evidence="3 6" id="KW-0479">Metal-binding</keyword>
<comment type="similarity">
    <text evidence="1">Belongs to the bacterial solute-binding protein ModA family.</text>
</comment>
<dbReference type="InterPro" id="IPR005950">
    <property type="entry name" value="ModA"/>
</dbReference>
<dbReference type="GO" id="GO:0046872">
    <property type="term" value="F:metal ion binding"/>
    <property type="evidence" value="ECO:0007669"/>
    <property type="project" value="UniProtKB-KW"/>
</dbReference>
<comment type="subunit">
    <text evidence="5">The complex is composed of two ATP-binding proteins (ModC), two transmembrane proteins (ModB) and a solute-binding protein (ModA).</text>
</comment>
<dbReference type="GO" id="GO:1901359">
    <property type="term" value="F:tungstate binding"/>
    <property type="evidence" value="ECO:0007669"/>
    <property type="project" value="UniProtKB-ARBA"/>
</dbReference>
<evidence type="ECO:0000256" key="6">
    <source>
        <dbReference type="PIRSR" id="PIRSR004846-1"/>
    </source>
</evidence>
<dbReference type="PANTHER" id="PTHR30632">
    <property type="entry name" value="MOLYBDATE-BINDING PERIPLASMIC PROTEIN"/>
    <property type="match status" value="1"/>
</dbReference>
<dbReference type="Gene3D" id="3.40.190.10">
    <property type="entry name" value="Periplasmic binding protein-like II"/>
    <property type="match status" value="2"/>
</dbReference>
<organism evidence="8 9">
    <name type="scientific">Stenotrophomonas koreensis</name>
    <dbReference type="NCBI Taxonomy" id="266128"/>
    <lineage>
        <taxon>Bacteria</taxon>
        <taxon>Pseudomonadati</taxon>
        <taxon>Pseudomonadota</taxon>
        <taxon>Gammaproteobacteria</taxon>
        <taxon>Lysobacterales</taxon>
        <taxon>Lysobacteraceae</taxon>
        <taxon>Stenotrophomonas</taxon>
    </lineage>
</organism>
<dbReference type="AlphaFoldDB" id="A0A7W3UZW2"/>
<feature type="chain" id="PRO_5030641030" evidence="7">
    <location>
        <begin position="19"/>
        <end position="246"/>
    </location>
</feature>
<evidence type="ECO:0000256" key="3">
    <source>
        <dbReference type="ARBA" id="ARBA00022723"/>
    </source>
</evidence>
<evidence type="ECO:0000256" key="5">
    <source>
        <dbReference type="ARBA" id="ARBA00062515"/>
    </source>
</evidence>
<evidence type="ECO:0000313" key="9">
    <source>
        <dbReference type="Proteomes" id="UP000550609"/>
    </source>
</evidence>
<proteinExistence type="inferred from homology"/>
<protein>
    <submittedName>
        <fullName evidence="8">Molybdate ABC transporter substrate-binding protein</fullName>
    </submittedName>
</protein>
<evidence type="ECO:0000256" key="4">
    <source>
        <dbReference type="ARBA" id="ARBA00022729"/>
    </source>
</evidence>
<dbReference type="Pfam" id="PF13531">
    <property type="entry name" value="SBP_bac_11"/>
    <property type="match status" value="1"/>
</dbReference>
<keyword evidence="2 6" id="KW-0500">Molybdenum</keyword>
<feature type="binding site" evidence="6">
    <location>
        <position position="165"/>
    </location>
    <ligand>
        <name>molybdate</name>
        <dbReference type="ChEBI" id="CHEBI:36264"/>
    </ligand>
</feature>
<comment type="caution">
    <text evidence="8">The sequence shown here is derived from an EMBL/GenBank/DDBJ whole genome shotgun (WGS) entry which is preliminary data.</text>
</comment>
<dbReference type="NCBIfam" id="TIGR01256">
    <property type="entry name" value="modA"/>
    <property type="match status" value="1"/>
</dbReference>
<feature type="signal peptide" evidence="7">
    <location>
        <begin position="1"/>
        <end position="18"/>
    </location>
</feature>
<gene>
    <name evidence="8" type="primary">modA</name>
    <name evidence="8" type="ORF">H4O09_05350</name>
</gene>
<evidence type="ECO:0000256" key="7">
    <source>
        <dbReference type="SAM" id="SignalP"/>
    </source>
</evidence>
<dbReference type="GO" id="GO:0015689">
    <property type="term" value="P:molybdate ion transport"/>
    <property type="evidence" value="ECO:0007669"/>
    <property type="project" value="InterPro"/>
</dbReference>
<dbReference type="SUPFAM" id="SSF53850">
    <property type="entry name" value="Periplasmic binding protein-like II"/>
    <property type="match status" value="1"/>
</dbReference>
<dbReference type="GO" id="GO:0030973">
    <property type="term" value="F:molybdate ion binding"/>
    <property type="evidence" value="ECO:0007669"/>
    <property type="project" value="TreeGrafter"/>
</dbReference>
<reference evidence="8 9" key="1">
    <citation type="submission" date="2020-08" db="EMBL/GenBank/DDBJ databases">
        <title>Stenotrophomonas sp. W1S232.</title>
        <authorList>
            <person name="Deng Y."/>
        </authorList>
    </citation>
    <scope>NUCLEOTIDE SEQUENCE [LARGE SCALE GENOMIC DNA]</scope>
    <source>
        <strain evidence="8 9">W1S232</strain>
    </source>
</reference>
<feature type="binding site" evidence="6">
    <location>
        <position position="138"/>
    </location>
    <ligand>
        <name>molybdate</name>
        <dbReference type="ChEBI" id="CHEBI:36264"/>
    </ligand>
</feature>
<dbReference type="PIRSF" id="PIRSF004846">
    <property type="entry name" value="ModA"/>
    <property type="match status" value="1"/>
</dbReference>
<feature type="binding site" evidence="6">
    <location>
        <position position="56"/>
    </location>
    <ligand>
        <name>molybdate</name>
        <dbReference type="ChEBI" id="CHEBI:36264"/>
    </ligand>
</feature>
<feature type="binding site" evidence="6">
    <location>
        <position position="28"/>
    </location>
    <ligand>
        <name>molybdate</name>
        <dbReference type="ChEBI" id="CHEBI:36264"/>
    </ligand>
</feature>